<reference evidence="2 3" key="1">
    <citation type="submission" date="2024-02" db="EMBL/GenBank/DDBJ databases">
        <title>High-quality chromosome-scale genome assembly of Pensacola bahiagrass (Paspalum notatum Flugge var. saurae).</title>
        <authorList>
            <person name="Vega J.M."/>
            <person name="Podio M."/>
            <person name="Orjuela J."/>
            <person name="Siena L.A."/>
            <person name="Pessino S.C."/>
            <person name="Combes M.C."/>
            <person name="Mariac C."/>
            <person name="Albertini E."/>
            <person name="Pupilli F."/>
            <person name="Ortiz J.P.A."/>
            <person name="Leblanc O."/>
        </authorList>
    </citation>
    <scope>NUCLEOTIDE SEQUENCE [LARGE SCALE GENOMIC DNA]</scope>
    <source>
        <strain evidence="2">R1</strain>
        <tissue evidence="2">Leaf</tissue>
    </source>
</reference>
<organism evidence="2 3">
    <name type="scientific">Paspalum notatum var. saurae</name>
    <dbReference type="NCBI Taxonomy" id="547442"/>
    <lineage>
        <taxon>Eukaryota</taxon>
        <taxon>Viridiplantae</taxon>
        <taxon>Streptophyta</taxon>
        <taxon>Embryophyta</taxon>
        <taxon>Tracheophyta</taxon>
        <taxon>Spermatophyta</taxon>
        <taxon>Magnoliopsida</taxon>
        <taxon>Liliopsida</taxon>
        <taxon>Poales</taxon>
        <taxon>Poaceae</taxon>
        <taxon>PACMAD clade</taxon>
        <taxon>Panicoideae</taxon>
        <taxon>Andropogonodae</taxon>
        <taxon>Paspaleae</taxon>
        <taxon>Paspalinae</taxon>
        <taxon>Paspalum</taxon>
    </lineage>
</organism>
<evidence type="ECO:0000313" key="3">
    <source>
        <dbReference type="Proteomes" id="UP001341281"/>
    </source>
</evidence>
<name>A0AAQ3UNQ3_PASNO</name>
<dbReference type="AlphaFoldDB" id="A0AAQ3UNQ3"/>
<feature type="compositionally biased region" description="Polar residues" evidence="1">
    <location>
        <begin position="89"/>
        <end position="98"/>
    </location>
</feature>
<dbReference type="Proteomes" id="UP001341281">
    <property type="component" value="Chromosome 09"/>
</dbReference>
<sequence length="133" mass="14749">MRAEPSPWGKVIAGAPFARLYQNAHKIDENKPRIKYEIYWPKWPGRPTTPPGRPTKGQAYLVQPENTSALKSNRKTKHPMYPKAENAPSHGSSTSSIRGRSKVANAGLTRGRPTSYKVGQPTLGGIFHMQQLS</sequence>
<evidence type="ECO:0000313" key="2">
    <source>
        <dbReference type="EMBL" id="WVZ93560.1"/>
    </source>
</evidence>
<accession>A0AAQ3UNQ3</accession>
<keyword evidence="3" id="KW-1185">Reference proteome</keyword>
<gene>
    <name evidence="2" type="ORF">U9M48_039530</name>
</gene>
<feature type="region of interest" description="Disordered" evidence="1">
    <location>
        <begin position="63"/>
        <end position="124"/>
    </location>
</feature>
<evidence type="ECO:0000256" key="1">
    <source>
        <dbReference type="SAM" id="MobiDB-lite"/>
    </source>
</evidence>
<dbReference type="EMBL" id="CP144753">
    <property type="protein sequence ID" value="WVZ93560.1"/>
    <property type="molecule type" value="Genomic_DNA"/>
</dbReference>
<protein>
    <submittedName>
        <fullName evidence="2">Uncharacterized protein</fullName>
    </submittedName>
</protein>
<proteinExistence type="predicted"/>